<dbReference type="InterPro" id="IPR036188">
    <property type="entry name" value="FAD/NAD-bd_sf"/>
</dbReference>
<evidence type="ECO:0000256" key="2">
    <source>
        <dbReference type="ARBA" id="ARBA00006599"/>
    </source>
</evidence>
<dbReference type="GO" id="GO:0016705">
    <property type="term" value="F:oxidoreductase activity, acting on paired donors, with incorporation or reduction of molecular oxygen"/>
    <property type="evidence" value="ECO:0007669"/>
    <property type="project" value="InterPro"/>
</dbReference>
<dbReference type="SUPFAM" id="SSF51905">
    <property type="entry name" value="FAD/NAD(P)-binding domain"/>
    <property type="match status" value="1"/>
</dbReference>
<dbReference type="GO" id="GO:0016117">
    <property type="term" value="P:carotenoid biosynthetic process"/>
    <property type="evidence" value="ECO:0007669"/>
    <property type="project" value="InterPro"/>
</dbReference>
<dbReference type="EMBL" id="CAUYUE010000008">
    <property type="protein sequence ID" value="CAK0783138.1"/>
    <property type="molecule type" value="Genomic_DNA"/>
</dbReference>
<dbReference type="Gene3D" id="3.50.50.60">
    <property type="entry name" value="FAD/NAD(P)-binding domain"/>
    <property type="match status" value="1"/>
</dbReference>
<dbReference type="Proteomes" id="UP001314263">
    <property type="component" value="Unassembled WGS sequence"/>
</dbReference>
<comment type="similarity">
    <text evidence="2">Belongs to the lycopene cyclase family.</text>
</comment>
<accession>A0AAV1I707</accession>
<evidence type="ECO:0000313" key="4">
    <source>
        <dbReference type="EMBL" id="CAK0783138.1"/>
    </source>
</evidence>
<sequence>MEASTSGRTLCSSPNQHRWIPHALDTYHKSCTVCDTSRQQQQTVQQRRGGRLSAVAEVSRIESVADTALQSNQHVREGCSESRLVQEQASKEDAEQPSIASVLQPFDPLATTAEVCVVGCGPAGLALAAELGSNGLTVALIGHDVPFVNNYGVWKDEFRELGLESTLDVCWDDAMCYFGEDKEVRVGRGYGRVCRRRLRQLLLQRCKASGVQFRAGEVARIQNVDQEAEYISLTLSDRTVVRSRLVTLAAGAAAGKFLKYEQKAPTVAAQTAYGLEVELEGYEGKYDGDTMLFMDFRRHHSGLWDGTATRLAPGEHPVAGEGLWGTQREVPSFLYAMPVSGRRVFLEETCLVAKPPLPFSVLKRRLERRLNAMGLKVKHVIEEEWSYIPVGGPLPLGDQPVTAFGAAANLVHPATGYSIARSLREAPALAAEMAVILRRGLPVRETARQVWRALWPAEKRRQAAFHVFGMELLARLDLQSTNAFFSTFFRLPDFFWRGFLSSSLTSAQLIAFALLTFALAPFSIQLALVRHLITHPAGPYLIRHYLGVARAEGEQAESKTSFAVETEDTKGSSVLPSTVSR</sequence>
<dbReference type="GO" id="GO:0016860">
    <property type="term" value="F:intramolecular oxidoreductase activity"/>
    <property type="evidence" value="ECO:0007669"/>
    <property type="project" value="UniProtKB-ARBA"/>
</dbReference>
<evidence type="ECO:0000256" key="1">
    <source>
        <dbReference type="ARBA" id="ARBA00004829"/>
    </source>
</evidence>
<comment type="pathway">
    <text evidence="1">Carotenoid biosynthesis.</text>
</comment>
<reference evidence="4 5" key="1">
    <citation type="submission" date="2023-10" db="EMBL/GenBank/DDBJ databases">
        <authorList>
            <person name="Maclean D."/>
            <person name="Macfadyen A."/>
        </authorList>
    </citation>
    <scope>NUCLEOTIDE SEQUENCE [LARGE SCALE GENOMIC DNA]</scope>
</reference>
<organism evidence="4 5">
    <name type="scientific">Coccomyxa viridis</name>
    <dbReference type="NCBI Taxonomy" id="1274662"/>
    <lineage>
        <taxon>Eukaryota</taxon>
        <taxon>Viridiplantae</taxon>
        <taxon>Chlorophyta</taxon>
        <taxon>core chlorophytes</taxon>
        <taxon>Trebouxiophyceae</taxon>
        <taxon>Trebouxiophyceae incertae sedis</taxon>
        <taxon>Coccomyxaceae</taxon>
        <taxon>Coccomyxa</taxon>
    </lineage>
</organism>
<dbReference type="InterPro" id="IPR010108">
    <property type="entry name" value="Lycopene_cyclase_b/e"/>
</dbReference>
<dbReference type="Pfam" id="PF05834">
    <property type="entry name" value="Lycopene_cycl"/>
    <property type="match status" value="1"/>
</dbReference>
<dbReference type="PANTHER" id="PTHR39757:SF3">
    <property type="entry name" value="LYCOPENE EPSILON CYCLASE, CHLOROPLASTIC"/>
    <property type="match status" value="1"/>
</dbReference>
<proteinExistence type="inferred from homology"/>
<evidence type="ECO:0000313" key="5">
    <source>
        <dbReference type="Proteomes" id="UP001314263"/>
    </source>
</evidence>
<gene>
    <name evidence="4" type="ORF">CVIRNUC_006334</name>
</gene>
<evidence type="ECO:0008006" key="6">
    <source>
        <dbReference type="Google" id="ProtNLM"/>
    </source>
</evidence>
<evidence type="ECO:0000256" key="3">
    <source>
        <dbReference type="SAM" id="MobiDB-lite"/>
    </source>
</evidence>
<dbReference type="NCBIfam" id="TIGR01790">
    <property type="entry name" value="carotene-cycl"/>
    <property type="match status" value="1"/>
</dbReference>
<protein>
    <recommendedName>
        <fullName evidence="6">Lycopene epsilon cyclase</fullName>
    </recommendedName>
</protein>
<dbReference type="PANTHER" id="PTHR39757">
    <property type="match status" value="1"/>
</dbReference>
<dbReference type="AlphaFoldDB" id="A0AAV1I707"/>
<feature type="compositionally biased region" description="Polar residues" evidence="3">
    <location>
        <begin position="571"/>
        <end position="581"/>
    </location>
</feature>
<comment type="caution">
    <text evidence="4">The sequence shown here is derived from an EMBL/GenBank/DDBJ whole genome shotgun (WGS) entry which is preliminary data.</text>
</comment>
<keyword evidence="5" id="KW-1185">Reference proteome</keyword>
<name>A0AAV1I707_9CHLO</name>
<feature type="region of interest" description="Disordered" evidence="3">
    <location>
        <begin position="558"/>
        <end position="581"/>
    </location>
</feature>